<accession>A0ABP7RW15</accession>
<sequence>MTDFASPASPGTAWIDRLSSPARVALLALAVLGCVFAAGVVMGLFAATLERGVLKPLAIAAFVGSLAAGVALGWFAWRLSAHWRGPAQSAYQRRYNRMMAVLVVSGLPLGLLLGVANDGRPQDILSNAPLDPLSAGLAALVSVVVLASTLVLYHRTIDDHEQQAYLWANSLAFYFLVLALPAAWLLARGGLIPPIGIGSAMLILLAACVVNFTVWAWLKYR</sequence>
<proteinExistence type="predicted"/>
<reference evidence="3" key="1">
    <citation type="journal article" date="2019" name="Int. J. Syst. Evol. Microbiol.">
        <title>The Global Catalogue of Microorganisms (GCM) 10K type strain sequencing project: providing services to taxonomists for standard genome sequencing and annotation.</title>
        <authorList>
            <consortium name="The Broad Institute Genomics Platform"/>
            <consortium name="The Broad Institute Genome Sequencing Center for Infectious Disease"/>
            <person name="Wu L."/>
            <person name="Ma J."/>
        </authorList>
    </citation>
    <scope>NUCLEOTIDE SEQUENCE [LARGE SCALE GENOMIC DNA]</scope>
    <source>
        <strain evidence="3">JCM 16603</strain>
    </source>
</reference>
<feature type="transmembrane region" description="Helical" evidence="1">
    <location>
        <begin position="98"/>
        <end position="115"/>
    </location>
</feature>
<dbReference type="RefSeq" id="WP_344709356.1">
    <property type="nucleotide sequence ID" value="NZ_BAAAZD010000001.1"/>
</dbReference>
<protein>
    <submittedName>
        <fullName evidence="2">Uncharacterized protein</fullName>
    </submittedName>
</protein>
<keyword evidence="1" id="KW-0812">Transmembrane</keyword>
<keyword evidence="3" id="KW-1185">Reference proteome</keyword>
<feature type="transmembrane region" description="Helical" evidence="1">
    <location>
        <begin position="192"/>
        <end position="218"/>
    </location>
</feature>
<organism evidence="2 3">
    <name type="scientific">Sphingomonas humi</name>
    <dbReference type="NCBI Taxonomy" id="335630"/>
    <lineage>
        <taxon>Bacteria</taxon>
        <taxon>Pseudomonadati</taxon>
        <taxon>Pseudomonadota</taxon>
        <taxon>Alphaproteobacteria</taxon>
        <taxon>Sphingomonadales</taxon>
        <taxon>Sphingomonadaceae</taxon>
        <taxon>Sphingomonas</taxon>
    </lineage>
</organism>
<dbReference type="Proteomes" id="UP001501310">
    <property type="component" value="Unassembled WGS sequence"/>
</dbReference>
<comment type="caution">
    <text evidence="2">The sequence shown here is derived from an EMBL/GenBank/DDBJ whole genome shotgun (WGS) entry which is preliminary data.</text>
</comment>
<evidence type="ECO:0000313" key="3">
    <source>
        <dbReference type="Proteomes" id="UP001501310"/>
    </source>
</evidence>
<feature type="transmembrane region" description="Helical" evidence="1">
    <location>
        <begin position="57"/>
        <end position="77"/>
    </location>
</feature>
<keyword evidence="1" id="KW-1133">Transmembrane helix</keyword>
<evidence type="ECO:0000313" key="2">
    <source>
        <dbReference type="EMBL" id="GAA4002902.1"/>
    </source>
</evidence>
<feature type="transmembrane region" description="Helical" evidence="1">
    <location>
        <begin position="24"/>
        <end position="45"/>
    </location>
</feature>
<feature type="transmembrane region" description="Helical" evidence="1">
    <location>
        <begin position="135"/>
        <end position="153"/>
    </location>
</feature>
<evidence type="ECO:0000256" key="1">
    <source>
        <dbReference type="SAM" id="Phobius"/>
    </source>
</evidence>
<feature type="transmembrane region" description="Helical" evidence="1">
    <location>
        <begin position="165"/>
        <end position="186"/>
    </location>
</feature>
<keyword evidence="1" id="KW-0472">Membrane</keyword>
<gene>
    <name evidence="2" type="ORF">GCM10022211_12930</name>
</gene>
<name>A0ABP7RW15_9SPHN</name>
<dbReference type="EMBL" id="BAAAZD010000001">
    <property type="protein sequence ID" value="GAA4002902.1"/>
    <property type="molecule type" value="Genomic_DNA"/>
</dbReference>